<evidence type="ECO:0000313" key="1">
    <source>
        <dbReference type="EMBL" id="JAI27062.1"/>
    </source>
</evidence>
<accession>A0A0K8UK26</accession>
<dbReference type="AlphaFoldDB" id="A0A0K8UK26"/>
<organism evidence="1">
    <name type="scientific">Bactrocera latifrons</name>
    <name type="common">Malaysian fruit fly</name>
    <name type="synonym">Chaetodacus latifrons</name>
    <dbReference type="NCBI Taxonomy" id="174628"/>
    <lineage>
        <taxon>Eukaryota</taxon>
        <taxon>Metazoa</taxon>
        <taxon>Ecdysozoa</taxon>
        <taxon>Arthropoda</taxon>
        <taxon>Hexapoda</taxon>
        <taxon>Insecta</taxon>
        <taxon>Pterygota</taxon>
        <taxon>Neoptera</taxon>
        <taxon>Endopterygota</taxon>
        <taxon>Diptera</taxon>
        <taxon>Brachycera</taxon>
        <taxon>Muscomorpha</taxon>
        <taxon>Tephritoidea</taxon>
        <taxon>Tephritidae</taxon>
        <taxon>Bactrocera</taxon>
        <taxon>Bactrocera</taxon>
    </lineage>
</organism>
<gene>
    <name evidence="1" type="ORF">c1_g1_i2</name>
</gene>
<sequence length="128" mass="14897">MHFYSVKKKKKKKQKILVSIIRRYKNPRPSRLSRSYLKKFLTTMKVYFTFGLVLALWLAMATGFRRCVITDYDCTVNQKICARGPFGQCRTFKNPCTMQMENCHRFIPFTQTVTTDCNGLADDTLGSC</sequence>
<proteinExistence type="predicted"/>
<evidence type="ECO:0008006" key="2">
    <source>
        <dbReference type="Google" id="ProtNLM"/>
    </source>
</evidence>
<protein>
    <recommendedName>
        <fullName evidence="2">Kazal-like domain-containing protein</fullName>
    </recommendedName>
</protein>
<dbReference type="EMBL" id="GDHF01025252">
    <property type="protein sequence ID" value="JAI27062.1"/>
    <property type="molecule type" value="Transcribed_RNA"/>
</dbReference>
<reference evidence="1" key="1">
    <citation type="submission" date="2015-06" db="EMBL/GenBank/DDBJ databases">
        <authorList>
            <person name="Hoefler B.C."/>
            <person name="Straight P.D."/>
        </authorList>
    </citation>
    <scope>NUCLEOTIDE SEQUENCE</scope>
</reference>
<name>A0A0K8UK26_BACLA</name>